<dbReference type="Proteomes" id="UP001054252">
    <property type="component" value="Unassembled WGS sequence"/>
</dbReference>
<evidence type="ECO:0000313" key="2">
    <source>
        <dbReference type="Proteomes" id="UP001054252"/>
    </source>
</evidence>
<name>A0AAV5IBD3_9ROSI</name>
<gene>
    <name evidence="1" type="ORF">SLEP1_g11460</name>
</gene>
<evidence type="ECO:0000313" key="1">
    <source>
        <dbReference type="EMBL" id="GKU98453.1"/>
    </source>
</evidence>
<proteinExistence type="predicted"/>
<accession>A0AAV5IBD3</accession>
<keyword evidence="2" id="KW-1185">Reference proteome</keyword>
<protein>
    <submittedName>
        <fullName evidence="1">Uncharacterized protein</fullName>
    </submittedName>
</protein>
<dbReference type="EMBL" id="BPVZ01000012">
    <property type="protein sequence ID" value="GKU98453.1"/>
    <property type="molecule type" value="Genomic_DNA"/>
</dbReference>
<organism evidence="1 2">
    <name type="scientific">Rubroshorea leprosula</name>
    <dbReference type="NCBI Taxonomy" id="152421"/>
    <lineage>
        <taxon>Eukaryota</taxon>
        <taxon>Viridiplantae</taxon>
        <taxon>Streptophyta</taxon>
        <taxon>Embryophyta</taxon>
        <taxon>Tracheophyta</taxon>
        <taxon>Spermatophyta</taxon>
        <taxon>Magnoliopsida</taxon>
        <taxon>eudicotyledons</taxon>
        <taxon>Gunneridae</taxon>
        <taxon>Pentapetalae</taxon>
        <taxon>rosids</taxon>
        <taxon>malvids</taxon>
        <taxon>Malvales</taxon>
        <taxon>Dipterocarpaceae</taxon>
        <taxon>Rubroshorea</taxon>
    </lineage>
</organism>
<sequence>MAFEDLERESDKGRGGMDMLLNAANTLNYEEKLAAAQTKS</sequence>
<comment type="caution">
    <text evidence="1">The sequence shown here is derived from an EMBL/GenBank/DDBJ whole genome shotgun (WGS) entry which is preliminary data.</text>
</comment>
<dbReference type="AlphaFoldDB" id="A0AAV5IBD3"/>
<reference evidence="1 2" key="1">
    <citation type="journal article" date="2021" name="Commun. Biol.">
        <title>The genome of Shorea leprosula (Dipterocarpaceae) highlights the ecological relevance of drought in aseasonal tropical rainforests.</title>
        <authorList>
            <person name="Ng K.K.S."/>
            <person name="Kobayashi M.J."/>
            <person name="Fawcett J.A."/>
            <person name="Hatakeyama M."/>
            <person name="Paape T."/>
            <person name="Ng C.H."/>
            <person name="Ang C.C."/>
            <person name="Tnah L.H."/>
            <person name="Lee C.T."/>
            <person name="Nishiyama T."/>
            <person name="Sese J."/>
            <person name="O'Brien M.J."/>
            <person name="Copetti D."/>
            <person name="Mohd Noor M.I."/>
            <person name="Ong R.C."/>
            <person name="Putra M."/>
            <person name="Sireger I.Z."/>
            <person name="Indrioko S."/>
            <person name="Kosugi Y."/>
            <person name="Izuno A."/>
            <person name="Isagi Y."/>
            <person name="Lee S.L."/>
            <person name="Shimizu K.K."/>
        </authorList>
    </citation>
    <scope>NUCLEOTIDE SEQUENCE [LARGE SCALE GENOMIC DNA]</scope>
    <source>
        <strain evidence="1">214</strain>
    </source>
</reference>